<proteinExistence type="predicted"/>
<protein>
    <submittedName>
        <fullName evidence="2">DUF222 domain-containing protein</fullName>
    </submittedName>
</protein>
<evidence type="ECO:0000313" key="3">
    <source>
        <dbReference type="Proteomes" id="UP001217325"/>
    </source>
</evidence>
<dbReference type="InterPro" id="IPR003615">
    <property type="entry name" value="HNH_nuc"/>
</dbReference>
<organism evidence="2 3">
    <name type="scientific">Rhodococcus qingshengii</name>
    <dbReference type="NCBI Taxonomy" id="334542"/>
    <lineage>
        <taxon>Bacteria</taxon>
        <taxon>Bacillati</taxon>
        <taxon>Actinomycetota</taxon>
        <taxon>Actinomycetes</taxon>
        <taxon>Mycobacteriales</taxon>
        <taxon>Nocardiaceae</taxon>
        <taxon>Rhodococcus</taxon>
        <taxon>Rhodococcus erythropolis group</taxon>
    </lineage>
</organism>
<gene>
    <name evidence="2" type="ORF">PXH69_22880</name>
</gene>
<accession>A0AAW6LJH2</accession>
<dbReference type="AlphaFoldDB" id="A0AAW6LJH2"/>
<evidence type="ECO:0000259" key="1">
    <source>
        <dbReference type="Pfam" id="PF02720"/>
    </source>
</evidence>
<sequence length="503" mass="54637">MFDDGVGSSGTAAQLSGAESDCALIDLIADLHARESMLVERKLAAIAEFFERRSADHTDNGAWSSTAHELAEAELGAALTMGRAAAGKLIGLGFSLKTRLHRTRAAMARGELDLYRVGLIDSATANVDDDLIDEVERQLLEKISAPPMPGGTGLTGRRLTAAIDRIVAVVDPEGIRERRRRALADRFVGVSAAEDGMARILGSIPAEEARAFDSRLRELAMSVCRHDSRKYEQRRADALGALVSGSTILPCDCGRDECPQDRSGIVVVRRPLVHVVMLETTLQGGDAPGADEPAHLDGYGVISAEHARDIAAGALIRNVKVPADAALEAAGMGEPVPSPVVPSAFVYRPGAVLDTWVRVIAGSCQWLHCDVAAWNSDLDHTEPFDHRDPTRGGKTVASNLSAYCRNHHRLKHSGQWVHTSNPDRSVMLTSPTGHCYRTRPSGLLAGMLEPVLPEGGRRRRTRLENKAARVRGERRRQRLRMHLRMKKKARRRTFDGGGDPPPF</sequence>
<dbReference type="EMBL" id="JARDXE010000015">
    <property type="protein sequence ID" value="MDE8647822.1"/>
    <property type="molecule type" value="Genomic_DNA"/>
</dbReference>
<comment type="caution">
    <text evidence="2">The sequence shown here is derived from an EMBL/GenBank/DDBJ whole genome shotgun (WGS) entry which is preliminary data.</text>
</comment>
<dbReference type="InterPro" id="IPR003870">
    <property type="entry name" value="DUF222"/>
</dbReference>
<name>A0AAW6LJH2_RHOSG</name>
<dbReference type="Pfam" id="PF02720">
    <property type="entry name" value="DUF222"/>
    <property type="match status" value="1"/>
</dbReference>
<dbReference type="RefSeq" id="WP_275232244.1">
    <property type="nucleotide sequence ID" value="NZ_JARDXE010000015.1"/>
</dbReference>
<evidence type="ECO:0000313" key="2">
    <source>
        <dbReference type="EMBL" id="MDE8647822.1"/>
    </source>
</evidence>
<feature type="domain" description="DUF222" evidence="1">
    <location>
        <begin position="33"/>
        <end position="318"/>
    </location>
</feature>
<dbReference type="Proteomes" id="UP001217325">
    <property type="component" value="Unassembled WGS sequence"/>
</dbReference>
<dbReference type="CDD" id="cd00085">
    <property type="entry name" value="HNHc"/>
    <property type="match status" value="1"/>
</dbReference>
<reference evidence="2" key="1">
    <citation type="submission" date="2023-02" db="EMBL/GenBank/DDBJ databases">
        <title>A novel hydrolase synthesized by Rhodococcus erythropolis HQ is responsible for the detoxification of Zearalenone.</title>
        <authorList>
            <person name="Hu J."/>
            <person name="Xu J."/>
        </authorList>
    </citation>
    <scope>NUCLEOTIDE SEQUENCE</scope>
    <source>
        <strain evidence="2">HQ</strain>
    </source>
</reference>